<dbReference type="GO" id="GO:0005783">
    <property type="term" value="C:endoplasmic reticulum"/>
    <property type="evidence" value="ECO:0007669"/>
    <property type="project" value="TreeGrafter"/>
</dbReference>
<feature type="non-terminal residue" evidence="16">
    <location>
        <position position="1"/>
    </location>
</feature>
<evidence type="ECO:0000313" key="16">
    <source>
        <dbReference type="EMBL" id="KZW01083.1"/>
    </source>
</evidence>
<evidence type="ECO:0000256" key="15">
    <source>
        <dbReference type="SAM" id="Phobius"/>
    </source>
</evidence>
<dbReference type="GO" id="GO:0005509">
    <property type="term" value="F:calcium ion binding"/>
    <property type="evidence" value="ECO:0007669"/>
    <property type="project" value="InterPro"/>
</dbReference>
<comment type="cofactor">
    <cofactor evidence="1 11">
        <name>Ca(2+)</name>
        <dbReference type="ChEBI" id="CHEBI:29108"/>
    </cofactor>
</comment>
<dbReference type="PANTHER" id="PTHR11742:SF101">
    <property type="entry name" value="MANNOSYL-OLIGOSACCHARIDE ALPHA-1,2-MANNOSIDASE 1B"/>
    <property type="match status" value="1"/>
</dbReference>
<evidence type="ECO:0000256" key="14">
    <source>
        <dbReference type="SAM" id="MobiDB-lite"/>
    </source>
</evidence>
<dbReference type="InterPro" id="IPR001382">
    <property type="entry name" value="Glyco_hydro_47"/>
</dbReference>
<organism evidence="16 17">
    <name type="scientific">Exidia glandulosa HHB12029</name>
    <dbReference type="NCBI Taxonomy" id="1314781"/>
    <lineage>
        <taxon>Eukaryota</taxon>
        <taxon>Fungi</taxon>
        <taxon>Dikarya</taxon>
        <taxon>Basidiomycota</taxon>
        <taxon>Agaricomycotina</taxon>
        <taxon>Agaricomycetes</taxon>
        <taxon>Auriculariales</taxon>
        <taxon>Exidiaceae</taxon>
        <taxon>Exidia</taxon>
    </lineage>
</organism>
<dbReference type="EC" id="3.2.1.-" evidence="13"/>
<dbReference type="Gene3D" id="1.50.10.10">
    <property type="match status" value="1"/>
</dbReference>
<evidence type="ECO:0000256" key="13">
    <source>
        <dbReference type="RuleBase" id="RU361193"/>
    </source>
</evidence>
<proteinExistence type="inferred from homology"/>
<keyword evidence="15" id="KW-1133">Transmembrane helix</keyword>
<feature type="region of interest" description="Disordered" evidence="14">
    <location>
        <begin position="490"/>
        <end position="522"/>
    </location>
</feature>
<dbReference type="InterPro" id="IPR050749">
    <property type="entry name" value="Glycosyl_Hydrolase_47"/>
</dbReference>
<keyword evidence="15" id="KW-0472">Membrane</keyword>
<dbReference type="EMBL" id="KV425896">
    <property type="protein sequence ID" value="KZW01083.1"/>
    <property type="molecule type" value="Genomic_DNA"/>
</dbReference>
<sequence>MIFFLLLPLLVAGAQVQKAGLKLPDDAAANKELVHKTFLEAYGAYKQYAFGHDDLAPKTRGAVDPRNGWGASLFDAMPTLFIMGEKELFDEAAAFAAKVDFSKSKTGAGVSFFETTIRYLGGILSAYELGNKTDAALLANAQHLGDQLATAWAGGQTVPGSNLYFGSAGSTAPPPSNLAEAGTNVIEFAKLAQFTGNETYLRLAEGAMRAIATNPSPVYPGLPPLNLDRNGKGVGATVTWGGAYDSYLEYLLKYGRLTATTRTDPLWTTTWLAAVDSSIAHLITTTSKKNLTFLTSSNGGILDYSMGDLACFAGGNWIMGGKLLGRDDIVDMGLRITDGCMATYNTASGLGPDGWAFEPANGQGSGVPPGQQQFYDDHGFWITSAGYYVRPEVFESAFYAFRATGDPKYTTFAANGIRAIRSYLNSTVGYTTLRDVNQGKWSLDNQGNDLESFFFAEVMKYLYLIFDDPAHISLDEWVFNTEAHPLRPLGEFAAPSPSSSSSPGPSNGGSSADTSGGKGNEDGGGFQIAVPVGIWILACVSFAGVLSSLL</sequence>
<dbReference type="Pfam" id="PF01532">
    <property type="entry name" value="Glyco_hydro_47"/>
    <property type="match status" value="1"/>
</dbReference>
<evidence type="ECO:0000256" key="1">
    <source>
        <dbReference type="ARBA" id="ARBA00001913"/>
    </source>
</evidence>
<keyword evidence="8 13" id="KW-0326">Glycosidase</keyword>
<gene>
    <name evidence="16" type="ORF">EXIGLDRAFT_638641</name>
</gene>
<protein>
    <recommendedName>
        <fullName evidence="13">alpha-1,2-Mannosidase</fullName>
        <ecNumber evidence="13">3.2.1.-</ecNumber>
    </recommendedName>
</protein>
<evidence type="ECO:0000256" key="11">
    <source>
        <dbReference type="PIRSR" id="PIRSR601382-2"/>
    </source>
</evidence>
<keyword evidence="6 12" id="KW-1015">Disulfide bond</keyword>
<dbReference type="AlphaFoldDB" id="A0A165NQN3"/>
<dbReference type="GO" id="GO:0005975">
    <property type="term" value="P:carbohydrate metabolic process"/>
    <property type="evidence" value="ECO:0007669"/>
    <property type="project" value="InterPro"/>
</dbReference>
<accession>A0A165NQN3</accession>
<evidence type="ECO:0000256" key="7">
    <source>
        <dbReference type="ARBA" id="ARBA00023180"/>
    </source>
</evidence>
<evidence type="ECO:0000256" key="9">
    <source>
        <dbReference type="ARBA" id="ARBA00047669"/>
    </source>
</evidence>
<dbReference type="InParanoid" id="A0A165NQN3"/>
<keyword evidence="17" id="KW-1185">Reference proteome</keyword>
<evidence type="ECO:0000256" key="10">
    <source>
        <dbReference type="ARBA" id="ARBA00048605"/>
    </source>
</evidence>
<evidence type="ECO:0000256" key="2">
    <source>
        <dbReference type="ARBA" id="ARBA00004922"/>
    </source>
</evidence>
<dbReference type="OrthoDB" id="8118055at2759"/>
<dbReference type="InterPro" id="IPR012341">
    <property type="entry name" value="6hp_glycosidase-like_sf"/>
</dbReference>
<dbReference type="PRINTS" id="PR00747">
    <property type="entry name" value="GLYHDRLASE47"/>
</dbReference>
<evidence type="ECO:0000256" key="12">
    <source>
        <dbReference type="PIRSR" id="PIRSR601382-3"/>
    </source>
</evidence>
<keyword evidence="5 13" id="KW-0378">Hydrolase</keyword>
<dbReference type="GO" id="GO:0016020">
    <property type="term" value="C:membrane"/>
    <property type="evidence" value="ECO:0007669"/>
    <property type="project" value="InterPro"/>
</dbReference>
<keyword evidence="11" id="KW-0106">Calcium</keyword>
<comment type="similarity">
    <text evidence="3 13">Belongs to the glycosyl hydrolase 47 family.</text>
</comment>
<keyword evidence="15" id="KW-0812">Transmembrane</keyword>
<evidence type="ECO:0000256" key="8">
    <source>
        <dbReference type="ARBA" id="ARBA00023295"/>
    </source>
</evidence>
<comment type="catalytic activity">
    <reaction evidence="10">
        <text>N(4)-(alpha-D-Man-(1-&gt;2)-alpha-D-Man-(1-&gt;2)-alpha-D-Man-(1-&gt;3)-[alpha-D-Man-(1-&gt;2)-alpha-D-Man-(1-&gt;3)-[alpha-D-Man-(1-&gt;2)-alpha-D-Man-(1-&gt;6)]-alpha-D-Man-(1-&gt;6)]-beta-D-Man-(1-&gt;4)-beta-D-GlcNAc-(1-&gt;4)-beta-D-GlcNAc)-L-asparaginyl-[protein] (N-glucan mannose isomer 9A1,2,3B1,2,3) + 4 H2O = N(4)-(alpha-D-Man-(1-&gt;3)-[alpha-D-Man-(1-&gt;3)-[alpha-D-Man-(1-&gt;6)]-alpha-D-Man-(1-&gt;6)]-beta-D-Man-(1-&gt;4)-beta-D-GlcNAc-(1-&gt;4)-beta-D-GlcNAc)-L-asparaginyl-[protein] (N-glucan mannose isomer 5A1,2) + 4 beta-D-mannose</text>
        <dbReference type="Rhea" id="RHEA:56008"/>
        <dbReference type="Rhea" id="RHEA-COMP:14356"/>
        <dbReference type="Rhea" id="RHEA-COMP:14367"/>
        <dbReference type="ChEBI" id="CHEBI:15377"/>
        <dbReference type="ChEBI" id="CHEBI:28563"/>
        <dbReference type="ChEBI" id="CHEBI:59087"/>
        <dbReference type="ChEBI" id="CHEBI:139493"/>
        <dbReference type="EC" id="3.2.1.113"/>
    </reaction>
</comment>
<dbReference type="STRING" id="1314781.A0A165NQN3"/>
<dbReference type="SUPFAM" id="SSF48225">
    <property type="entry name" value="Seven-hairpin glycosidases"/>
    <property type="match status" value="1"/>
</dbReference>
<feature type="transmembrane region" description="Helical" evidence="15">
    <location>
        <begin position="528"/>
        <end position="549"/>
    </location>
</feature>
<dbReference type="Proteomes" id="UP000077266">
    <property type="component" value="Unassembled WGS sequence"/>
</dbReference>
<keyword evidence="7" id="KW-0325">Glycoprotein</keyword>
<feature type="disulfide bond" evidence="12">
    <location>
        <begin position="311"/>
        <end position="340"/>
    </location>
</feature>
<evidence type="ECO:0000313" key="17">
    <source>
        <dbReference type="Proteomes" id="UP000077266"/>
    </source>
</evidence>
<feature type="binding site" evidence="11">
    <location>
        <position position="481"/>
    </location>
    <ligand>
        <name>Ca(2+)</name>
        <dbReference type="ChEBI" id="CHEBI:29108"/>
    </ligand>
</feature>
<comment type="pathway">
    <text evidence="2">Protein modification; protein glycosylation.</text>
</comment>
<dbReference type="PANTHER" id="PTHR11742">
    <property type="entry name" value="MANNOSYL-OLIGOSACCHARIDE ALPHA-1,2-MANNOSIDASE-RELATED"/>
    <property type="match status" value="1"/>
</dbReference>
<dbReference type="GO" id="GO:0004571">
    <property type="term" value="F:mannosyl-oligosaccharide 1,2-alpha-mannosidase activity"/>
    <property type="evidence" value="ECO:0007669"/>
    <property type="project" value="UniProtKB-EC"/>
</dbReference>
<evidence type="ECO:0000256" key="3">
    <source>
        <dbReference type="ARBA" id="ARBA00007658"/>
    </source>
</evidence>
<dbReference type="InterPro" id="IPR036026">
    <property type="entry name" value="Seven-hairpin_glycosidases"/>
</dbReference>
<evidence type="ECO:0000256" key="6">
    <source>
        <dbReference type="ARBA" id="ARBA00023157"/>
    </source>
</evidence>
<reference evidence="16 17" key="1">
    <citation type="journal article" date="2016" name="Mol. Biol. Evol.">
        <title>Comparative Genomics of Early-Diverging Mushroom-Forming Fungi Provides Insights into the Origins of Lignocellulose Decay Capabilities.</title>
        <authorList>
            <person name="Nagy L.G."/>
            <person name="Riley R."/>
            <person name="Tritt A."/>
            <person name="Adam C."/>
            <person name="Daum C."/>
            <person name="Floudas D."/>
            <person name="Sun H."/>
            <person name="Yadav J.S."/>
            <person name="Pangilinan J."/>
            <person name="Larsson K.H."/>
            <person name="Matsuura K."/>
            <person name="Barry K."/>
            <person name="Labutti K."/>
            <person name="Kuo R."/>
            <person name="Ohm R.A."/>
            <person name="Bhattacharya S.S."/>
            <person name="Shirouzu T."/>
            <person name="Yoshinaga Y."/>
            <person name="Martin F.M."/>
            <person name="Grigoriev I.V."/>
            <person name="Hibbett D.S."/>
        </authorList>
    </citation>
    <scope>NUCLEOTIDE SEQUENCE [LARGE SCALE GENOMIC DNA]</scope>
    <source>
        <strain evidence="16 17">HHB12029</strain>
    </source>
</reference>
<evidence type="ECO:0000256" key="4">
    <source>
        <dbReference type="ARBA" id="ARBA00022729"/>
    </source>
</evidence>
<feature type="compositionally biased region" description="Low complexity" evidence="14">
    <location>
        <begin position="495"/>
        <end position="511"/>
    </location>
</feature>
<evidence type="ECO:0000256" key="5">
    <source>
        <dbReference type="ARBA" id="ARBA00022801"/>
    </source>
</evidence>
<comment type="catalytic activity">
    <reaction evidence="9">
        <text>N(4)-(alpha-D-Man-(1-&gt;2)-alpha-D-Man-(1-&gt;2)-alpha-D-Man-(1-&gt;3)-[alpha-D-Man-(1-&gt;3)-[alpha-D-Man-(1-&gt;2)-alpha-D-Man-(1-&gt;6)]-alpha-D-Man-(1-&gt;6)]-beta-D-Man-(1-&gt;4)-beta-D-GlcNAc-(1-&gt;4)-beta-D-GlcNAc)-L-asparaginyl-[protein] (N-glucan mannose isomer 8A1,2,3B1,3) + 3 H2O = N(4)-(alpha-D-Man-(1-&gt;3)-[alpha-D-Man-(1-&gt;3)-[alpha-D-Man-(1-&gt;6)]-alpha-D-Man-(1-&gt;6)]-beta-D-Man-(1-&gt;4)-beta-D-GlcNAc-(1-&gt;4)-beta-D-GlcNAc)-L-asparaginyl-[protein] (N-glucan mannose isomer 5A1,2) + 3 beta-D-mannose</text>
        <dbReference type="Rhea" id="RHEA:56028"/>
        <dbReference type="Rhea" id="RHEA-COMP:14358"/>
        <dbReference type="Rhea" id="RHEA-COMP:14367"/>
        <dbReference type="ChEBI" id="CHEBI:15377"/>
        <dbReference type="ChEBI" id="CHEBI:28563"/>
        <dbReference type="ChEBI" id="CHEBI:59087"/>
        <dbReference type="ChEBI" id="CHEBI:60628"/>
        <dbReference type="EC" id="3.2.1.113"/>
    </reaction>
</comment>
<keyword evidence="11" id="KW-0479">Metal-binding</keyword>
<dbReference type="GO" id="GO:0036503">
    <property type="term" value="P:ERAD pathway"/>
    <property type="evidence" value="ECO:0007669"/>
    <property type="project" value="UniProtKB-ARBA"/>
</dbReference>
<keyword evidence="4" id="KW-0732">Signal</keyword>
<name>A0A165NQN3_EXIGL</name>